<comment type="caution">
    <text evidence="2">The sequence shown here is derived from an EMBL/GenBank/DDBJ whole genome shotgun (WGS) entry which is preliminary data.</text>
</comment>
<evidence type="ECO:0000313" key="2">
    <source>
        <dbReference type="EMBL" id="KAK1125125.1"/>
    </source>
</evidence>
<evidence type="ECO:0000313" key="3">
    <source>
        <dbReference type="Proteomes" id="UP001177670"/>
    </source>
</evidence>
<proteinExistence type="predicted"/>
<evidence type="ECO:0000256" key="1">
    <source>
        <dbReference type="SAM" id="MobiDB-lite"/>
    </source>
</evidence>
<feature type="region of interest" description="Disordered" evidence="1">
    <location>
        <begin position="83"/>
        <end position="103"/>
    </location>
</feature>
<keyword evidence="3" id="KW-1185">Reference proteome</keyword>
<dbReference type="Proteomes" id="UP001177670">
    <property type="component" value="Unassembled WGS sequence"/>
</dbReference>
<organism evidence="2 3">
    <name type="scientific">Melipona bicolor</name>
    <dbReference type="NCBI Taxonomy" id="60889"/>
    <lineage>
        <taxon>Eukaryota</taxon>
        <taxon>Metazoa</taxon>
        <taxon>Ecdysozoa</taxon>
        <taxon>Arthropoda</taxon>
        <taxon>Hexapoda</taxon>
        <taxon>Insecta</taxon>
        <taxon>Pterygota</taxon>
        <taxon>Neoptera</taxon>
        <taxon>Endopterygota</taxon>
        <taxon>Hymenoptera</taxon>
        <taxon>Apocrita</taxon>
        <taxon>Aculeata</taxon>
        <taxon>Apoidea</taxon>
        <taxon>Anthophila</taxon>
        <taxon>Apidae</taxon>
        <taxon>Melipona</taxon>
    </lineage>
</organism>
<protein>
    <submittedName>
        <fullName evidence="2">Uncharacterized protein</fullName>
    </submittedName>
</protein>
<accession>A0AA40KLS4</accession>
<sequence length="202" mass="23470">MYMHIYMCVCYNVFSLELSFRFIYFSPVPFALFAREKEKGSKVVVRYLEQGALRAKILASPRDTVSLFPRRLSVYGLRAFSGKRRTGGGRGGRREGKREKESRGGRIFEANDALEIVIYSGRVLCLCLRSGTRRRCENRALTARRYARENIPVPRNTYTATRISNESRGINTVPQFPGIREEFAEGEKKRRRQKGEERERER</sequence>
<feature type="compositionally biased region" description="Basic and acidic residues" evidence="1">
    <location>
        <begin position="92"/>
        <end position="103"/>
    </location>
</feature>
<dbReference type="EMBL" id="JAHYIQ010000017">
    <property type="protein sequence ID" value="KAK1125125.1"/>
    <property type="molecule type" value="Genomic_DNA"/>
</dbReference>
<feature type="region of interest" description="Disordered" evidence="1">
    <location>
        <begin position="169"/>
        <end position="202"/>
    </location>
</feature>
<reference evidence="2" key="1">
    <citation type="submission" date="2021-10" db="EMBL/GenBank/DDBJ databases">
        <title>Melipona bicolor Genome sequencing and assembly.</title>
        <authorList>
            <person name="Araujo N.S."/>
            <person name="Arias M.C."/>
        </authorList>
    </citation>
    <scope>NUCLEOTIDE SEQUENCE</scope>
    <source>
        <strain evidence="2">USP_2M_L1-L4_2017</strain>
        <tissue evidence="2">Whole body</tissue>
    </source>
</reference>
<feature type="compositionally biased region" description="Basic and acidic residues" evidence="1">
    <location>
        <begin position="179"/>
        <end position="202"/>
    </location>
</feature>
<gene>
    <name evidence="2" type="ORF">K0M31_006464</name>
</gene>
<dbReference type="AlphaFoldDB" id="A0AA40KLS4"/>
<name>A0AA40KLS4_9HYME</name>